<protein>
    <recommendedName>
        <fullName evidence="3">Ataxin-10 domain-containing protein</fullName>
    </recommendedName>
</protein>
<dbReference type="OrthoDB" id="68408at2759"/>
<reference evidence="1 2" key="1">
    <citation type="journal article" date="2014" name="Genome Biol. Evol.">
        <title>The secreted proteins of Achlya hypogyna and Thraustotheca clavata identify the ancestral oomycete secretome and reveal gene acquisitions by horizontal gene transfer.</title>
        <authorList>
            <person name="Misner I."/>
            <person name="Blouin N."/>
            <person name="Leonard G."/>
            <person name="Richards T.A."/>
            <person name="Lane C.E."/>
        </authorList>
    </citation>
    <scope>NUCLEOTIDE SEQUENCE [LARGE SCALE GENOMIC DNA]</scope>
    <source>
        <strain evidence="1 2">ATCC 34112</strain>
    </source>
</reference>
<accession>A0A1V9Y842</accession>
<organism evidence="1 2">
    <name type="scientific">Thraustotheca clavata</name>
    <dbReference type="NCBI Taxonomy" id="74557"/>
    <lineage>
        <taxon>Eukaryota</taxon>
        <taxon>Sar</taxon>
        <taxon>Stramenopiles</taxon>
        <taxon>Oomycota</taxon>
        <taxon>Saprolegniomycetes</taxon>
        <taxon>Saprolegniales</taxon>
        <taxon>Achlyaceae</taxon>
        <taxon>Thraustotheca</taxon>
    </lineage>
</organism>
<dbReference type="EMBL" id="JNBS01004874">
    <property type="protein sequence ID" value="OQR81891.1"/>
    <property type="molecule type" value="Genomic_DNA"/>
</dbReference>
<gene>
    <name evidence="1" type="ORF">THRCLA_11311</name>
</gene>
<dbReference type="InterPro" id="IPR016024">
    <property type="entry name" value="ARM-type_fold"/>
</dbReference>
<dbReference type="AlphaFoldDB" id="A0A1V9Y842"/>
<dbReference type="Proteomes" id="UP000243217">
    <property type="component" value="Unassembled WGS sequence"/>
</dbReference>
<evidence type="ECO:0000313" key="1">
    <source>
        <dbReference type="EMBL" id="OQR81891.1"/>
    </source>
</evidence>
<name>A0A1V9Y842_9STRA</name>
<keyword evidence="2" id="KW-1185">Reference proteome</keyword>
<comment type="caution">
    <text evidence="1">The sequence shown here is derived from an EMBL/GenBank/DDBJ whole genome shotgun (WGS) entry which is preliminary data.</text>
</comment>
<evidence type="ECO:0000313" key="2">
    <source>
        <dbReference type="Proteomes" id="UP000243217"/>
    </source>
</evidence>
<dbReference type="SUPFAM" id="SSF48371">
    <property type="entry name" value="ARM repeat"/>
    <property type="match status" value="1"/>
</dbReference>
<evidence type="ECO:0008006" key="3">
    <source>
        <dbReference type="Google" id="ProtNLM"/>
    </source>
</evidence>
<sequence>MKHSRSLREQLIAFRQAASEDQLLESLGLIAVSLVKSDERADFCRLDGPLTLVDHLQQLCLEQKTMGMPWTYSKAFGFHIIQKRLHACVRYFLICLTHIALEAEMAAELCDLHVPQMLYEEFVISGSVATLALTSTTFDEDSQLVPSIPIKQSTRLLALECLRNLCHSECMQLPHLPASALDDLWIQLFHDNEQEAYLIADVLANLCAYVPQAILATKERLHTLMARLLSAASPDSQMTPNLRCSLTDLAVNLARDNHYSVIFLCVIEENHAPGRPAPYLRDWAESVEDSGFRASLCSLVHNLSWSDVSTKMAAQKLGVSSFLEGFVQGHS</sequence>
<proteinExistence type="predicted"/>